<organism evidence="7 8">
    <name type="scientific">Caenorhabditis briggsae</name>
    <dbReference type="NCBI Taxonomy" id="6238"/>
    <lineage>
        <taxon>Eukaryota</taxon>
        <taxon>Metazoa</taxon>
        <taxon>Ecdysozoa</taxon>
        <taxon>Nematoda</taxon>
        <taxon>Chromadorea</taxon>
        <taxon>Rhabditida</taxon>
        <taxon>Rhabditina</taxon>
        <taxon>Rhabditomorpha</taxon>
        <taxon>Rhabditoidea</taxon>
        <taxon>Rhabditidae</taxon>
        <taxon>Peloderinae</taxon>
        <taxon>Caenorhabditis</taxon>
    </lineage>
</organism>
<dbReference type="InterPro" id="IPR017452">
    <property type="entry name" value="GPCR_Rhodpsn_7TM"/>
</dbReference>
<dbReference type="Pfam" id="PF10324">
    <property type="entry name" value="7TM_GPCR_Srw"/>
    <property type="match status" value="1"/>
</dbReference>
<evidence type="ECO:0000256" key="4">
    <source>
        <dbReference type="ARBA" id="ARBA00023136"/>
    </source>
</evidence>
<keyword evidence="4 5" id="KW-0472">Membrane</keyword>
<dbReference type="EMBL" id="HE601109">
    <property type="protein sequence ID" value="CBX32984.1"/>
    <property type="molecule type" value="Genomic_DNA"/>
</dbReference>
<feature type="transmembrane region" description="Helical" evidence="5">
    <location>
        <begin position="50"/>
        <end position="68"/>
    </location>
</feature>
<evidence type="ECO:0000313" key="9">
    <source>
        <dbReference type="WormBase" id="CBG16987"/>
    </source>
</evidence>
<keyword evidence="2 5" id="KW-0812">Transmembrane</keyword>
<evidence type="ECO:0000256" key="3">
    <source>
        <dbReference type="ARBA" id="ARBA00022989"/>
    </source>
</evidence>
<evidence type="ECO:0000313" key="8">
    <source>
        <dbReference type="Proteomes" id="UP000008549"/>
    </source>
</evidence>
<evidence type="ECO:0000256" key="1">
    <source>
        <dbReference type="ARBA" id="ARBA00004370"/>
    </source>
</evidence>
<proteinExistence type="predicted"/>
<feature type="transmembrane region" description="Helical" evidence="5">
    <location>
        <begin position="183"/>
        <end position="201"/>
    </location>
</feature>
<dbReference type="OMA" id="MACAMID"/>
<dbReference type="PANTHER" id="PTHR46846">
    <property type="entry name" value="SERPENTINE RECEPTOR, CLASS W-RELATED"/>
    <property type="match status" value="1"/>
</dbReference>
<reference evidence="7 8" key="1">
    <citation type="journal article" date="2003" name="PLoS Biol.">
        <title>The genome sequence of Caenorhabditis briggsae: a platform for comparative genomics.</title>
        <authorList>
            <person name="Stein L.D."/>
            <person name="Bao Z."/>
            <person name="Blasiar D."/>
            <person name="Blumenthal T."/>
            <person name="Brent M.R."/>
            <person name="Chen N."/>
            <person name="Chinwalla A."/>
            <person name="Clarke L."/>
            <person name="Clee C."/>
            <person name="Coghlan A."/>
            <person name="Coulson A."/>
            <person name="D'Eustachio P."/>
            <person name="Fitch D.H."/>
            <person name="Fulton L.A."/>
            <person name="Fulton R.E."/>
            <person name="Griffiths-Jones S."/>
            <person name="Harris T.W."/>
            <person name="Hillier L.W."/>
            <person name="Kamath R."/>
            <person name="Kuwabara P.E."/>
            <person name="Mardis E.R."/>
            <person name="Marra M.A."/>
            <person name="Miner T.L."/>
            <person name="Minx P."/>
            <person name="Mullikin J.C."/>
            <person name="Plumb R.W."/>
            <person name="Rogers J."/>
            <person name="Schein J.E."/>
            <person name="Sohrmann M."/>
            <person name="Spieth J."/>
            <person name="Stajich J.E."/>
            <person name="Wei C."/>
            <person name="Willey D."/>
            <person name="Wilson R.K."/>
            <person name="Durbin R."/>
            <person name="Waterston R.H."/>
        </authorList>
    </citation>
    <scope>NUCLEOTIDE SEQUENCE [LARGE SCALE GENOMIC DNA]</scope>
    <source>
        <strain evidence="7 8">AF16</strain>
    </source>
</reference>
<dbReference type="SUPFAM" id="SSF81321">
    <property type="entry name" value="Family A G protein-coupled receptor-like"/>
    <property type="match status" value="1"/>
</dbReference>
<dbReference type="PANTHER" id="PTHR46846:SF2">
    <property type="entry name" value="G-PROTEIN COUPLED RECEPTORS FAMILY 1 PROFILE DOMAIN-CONTAINING PROTEIN"/>
    <property type="match status" value="1"/>
</dbReference>
<dbReference type="KEGG" id="cbr:CBG_16987"/>
<feature type="transmembrane region" description="Helical" evidence="5">
    <location>
        <begin position="80"/>
        <end position="99"/>
    </location>
</feature>
<dbReference type="WormBase" id="CBG16987">
    <property type="protein sequence ID" value="CBP37608"/>
    <property type="gene ID" value="WBGene00036769"/>
</dbReference>
<feature type="transmembrane region" description="Helical" evidence="5">
    <location>
        <begin position="151"/>
        <end position="171"/>
    </location>
</feature>
<dbReference type="HOGENOM" id="CLU_043715_2_1_1"/>
<gene>
    <name evidence="7 9" type="ORF">CBG16987</name>
    <name evidence="7" type="ORF">CBG_16987</name>
</gene>
<dbReference type="CTD" id="8590873"/>
<protein>
    <submittedName>
        <fullName evidence="7">Protein CBG16987</fullName>
    </submittedName>
</protein>
<feature type="domain" description="G-protein coupled receptors family 1 profile" evidence="6">
    <location>
        <begin position="61"/>
        <end position="306"/>
    </location>
</feature>
<dbReference type="PROSITE" id="PS50262">
    <property type="entry name" value="G_PROTEIN_RECEP_F1_2"/>
    <property type="match status" value="1"/>
</dbReference>
<dbReference type="GO" id="GO:0008528">
    <property type="term" value="F:G protein-coupled peptide receptor activity"/>
    <property type="evidence" value="ECO:0007669"/>
    <property type="project" value="InterPro"/>
</dbReference>
<dbReference type="RefSeq" id="XP_002648861.2">
    <property type="nucleotide sequence ID" value="XM_002648815.2"/>
</dbReference>
<feature type="transmembrane region" description="Helical" evidence="5">
    <location>
        <begin position="251"/>
        <end position="275"/>
    </location>
</feature>
<reference evidence="7 8" key="2">
    <citation type="journal article" date="2011" name="PLoS Genet.">
        <title>Caenorhabditis briggsae recombinant inbred line genotypes reveal inter-strain incompatibility and the evolution of recombination.</title>
        <authorList>
            <person name="Ross J.A."/>
            <person name="Koboldt D.C."/>
            <person name="Staisch J.E."/>
            <person name="Chamberlin H.M."/>
            <person name="Gupta B.P."/>
            <person name="Miller R.D."/>
            <person name="Baird S.E."/>
            <person name="Haag E.S."/>
        </authorList>
    </citation>
    <scope>NUCLEOTIDE SEQUENCE [LARGE SCALE GENOMIC DNA]</scope>
    <source>
        <strain evidence="7 8">AF16</strain>
    </source>
</reference>
<evidence type="ECO:0000256" key="5">
    <source>
        <dbReference type="SAM" id="Phobius"/>
    </source>
</evidence>
<keyword evidence="8" id="KW-1185">Reference proteome</keyword>
<evidence type="ECO:0000256" key="2">
    <source>
        <dbReference type="ARBA" id="ARBA00022692"/>
    </source>
</evidence>
<dbReference type="STRING" id="6238.E3CU61"/>
<sequence length="396" mass="46567">MADYNITDESIADYQEYLDYYYDGSIPEKDCFEWDCPDIYGIIYRRSNEVNIVLEFFTILVNIFHLLILTQKELRSTSIFILMMGVCIADIFGFVISIYDHGIERFWFQELSNYFDLLSDTSPYQCLSLDYMLVEISTSVKNLLTAATRPISIWLSIFIAAIRTLSVAFPMSNRIQKLAKPMTATLVVLIVGFFWFVYYSWHYFYVEVLWFPDHTFPDCLYIYQMQAPNGSVLAYPLKKYDIMQKREDFEYLVRIVPAVLYPFLAIFLIVELIKIRKRRLRMNSSEKENPDNTTKLILLMTFSFMMSEGLAGVSNFVNIVYARYANDRTQYALEKNPKRNGNFYSLLYSVADHVLLNFRSLNALSHFFVCYWMSSQYRDTVKRILCCCGSNRKVLT</sequence>
<comment type="subcellular location">
    <subcellularLocation>
        <location evidence="1">Membrane</location>
    </subcellularLocation>
</comment>
<evidence type="ECO:0000313" key="7">
    <source>
        <dbReference type="EMBL" id="CBX32984.1"/>
    </source>
</evidence>
<evidence type="ECO:0000259" key="6">
    <source>
        <dbReference type="PROSITE" id="PS50262"/>
    </source>
</evidence>
<name>E3CU61_CAEBR</name>
<dbReference type="GO" id="GO:0016020">
    <property type="term" value="C:membrane"/>
    <property type="evidence" value="ECO:0007669"/>
    <property type="project" value="UniProtKB-SubCell"/>
</dbReference>
<dbReference type="InParanoid" id="E3CU61"/>
<dbReference type="GeneID" id="8590873"/>
<accession>E3CU61</accession>
<dbReference type="Proteomes" id="UP000008549">
    <property type="component" value="Unassembled WGS sequence"/>
</dbReference>
<dbReference type="Gene3D" id="1.20.1070.10">
    <property type="entry name" value="Rhodopsin 7-helix transmembrane proteins"/>
    <property type="match status" value="1"/>
</dbReference>
<keyword evidence="3 5" id="KW-1133">Transmembrane helix</keyword>
<dbReference type="eggNOG" id="ENOG502TGIR">
    <property type="taxonomic scope" value="Eukaryota"/>
</dbReference>
<dbReference type="AlphaFoldDB" id="E3CU61"/>
<dbReference type="InterPro" id="IPR019427">
    <property type="entry name" value="7TM_GPCR_serpentine_rcpt_Srw"/>
</dbReference>